<protein>
    <submittedName>
        <fullName evidence="3">Uncharacterized protein</fullName>
    </submittedName>
</protein>
<evidence type="ECO:0000313" key="4">
    <source>
        <dbReference type="Proteomes" id="UP000014760"/>
    </source>
</evidence>
<feature type="coiled-coil region" evidence="1">
    <location>
        <begin position="50"/>
        <end position="84"/>
    </location>
</feature>
<evidence type="ECO:0000256" key="1">
    <source>
        <dbReference type="SAM" id="Coils"/>
    </source>
</evidence>
<reference evidence="3" key="3">
    <citation type="submission" date="2015-06" db="UniProtKB">
        <authorList>
            <consortium name="EnsemblMetazoa"/>
        </authorList>
    </citation>
    <scope>IDENTIFICATION</scope>
</reference>
<accession>X1ZYC7</accession>
<proteinExistence type="predicted"/>
<sequence length="246" mass="28409">MSEQQTPSLDSTEEPAPSPNPPVYITKAEMDAIVAKAVQQATEDTANLFTKKLLALEEKYKQKIQDLEAQVKTAERHGNQLEQYSRRSHVHEKPLFHEFADSVVSHGFLPQIIHPRRFTDHRGTLLDNFFCKLSPAYAKTMAGIMTTKLSDHQGCFVTIDCLQKSKVHNRYITITKKVTDFNKKVCDHICDADLLHRIDYERALKENYQLFEETLQEAISANTETKRVKVNKYKQKKKHYGLPWAY</sequence>
<dbReference type="AlphaFoldDB" id="X1ZYC7"/>
<dbReference type="Proteomes" id="UP000014760">
    <property type="component" value="Unassembled WGS sequence"/>
</dbReference>
<dbReference type="EnsemblMetazoa" id="CapteT198177">
    <property type="protein sequence ID" value="CapteP198177"/>
    <property type="gene ID" value="CapteG198177"/>
</dbReference>
<name>X1ZYC7_CAPTE</name>
<reference evidence="4" key="1">
    <citation type="submission" date="2012-12" db="EMBL/GenBank/DDBJ databases">
        <authorList>
            <person name="Hellsten U."/>
            <person name="Grimwood J."/>
            <person name="Chapman J.A."/>
            <person name="Shapiro H."/>
            <person name="Aerts A."/>
            <person name="Otillar R.P."/>
            <person name="Terry A.Y."/>
            <person name="Boore J.L."/>
            <person name="Simakov O."/>
            <person name="Marletaz F."/>
            <person name="Cho S.-J."/>
            <person name="Edsinger-Gonzales E."/>
            <person name="Havlak P."/>
            <person name="Kuo D.-H."/>
            <person name="Larsson T."/>
            <person name="Lv J."/>
            <person name="Arendt D."/>
            <person name="Savage R."/>
            <person name="Osoegawa K."/>
            <person name="de Jong P."/>
            <person name="Lindberg D.R."/>
            <person name="Seaver E.C."/>
            <person name="Weisblat D.A."/>
            <person name="Putnam N.H."/>
            <person name="Grigoriev I.V."/>
            <person name="Rokhsar D.S."/>
        </authorList>
    </citation>
    <scope>NUCLEOTIDE SEQUENCE</scope>
    <source>
        <strain evidence="4">I ESC-2004</strain>
    </source>
</reference>
<feature type="region of interest" description="Disordered" evidence="2">
    <location>
        <begin position="1"/>
        <end position="23"/>
    </location>
</feature>
<keyword evidence="4" id="KW-1185">Reference proteome</keyword>
<evidence type="ECO:0000256" key="2">
    <source>
        <dbReference type="SAM" id="MobiDB-lite"/>
    </source>
</evidence>
<evidence type="ECO:0000313" key="3">
    <source>
        <dbReference type="EnsemblMetazoa" id="CapteP198177"/>
    </source>
</evidence>
<feature type="compositionally biased region" description="Polar residues" evidence="2">
    <location>
        <begin position="1"/>
        <end position="10"/>
    </location>
</feature>
<organism evidence="3 4">
    <name type="scientific">Capitella teleta</name>
    <name type="common">Polychaete worm</name>
    <dbReference type="NCBI Taxonomy" id="283909"/>
    <lineage>
        <taxon>Eukaryota</taxon>
        <taxon>Metazoa</taxon>
        <taxon>Spiralia</taxon>
        <taxon>Lophotrochozoa</taxon>
        <taxon>Annelida</taxon>
        <taxon>Polychaeta</taxon>
        <taxon>Sedentaria</taxon>
        <taxon>Scolecida</taxon>
        <taxon>Capitellidae</taxon>
        <taxon>Capitella</taxon>
    </lineage>
</organism>
<reference evidence="4" key="2">
    <citation type="journal article" date="2013" name="Nature">
        <title>Insights into bilaterian evolution from three spiralian genomes.</title>
        <authorList>
            <person name="Simakov O."/>
            <person name="Marletaz F."/>
            <person name="Cho S.J."/>
            <person name="Edsinger-Gonzales E."/>
            <person name="Havlak P."/>
            <person name="Hellsten U."/>
            <person name="Kuo D.H."/>
            <person name="Larsson T."/>
            <person name="Lv J."/>
            <person name="Arendt D."/>
            <person name="Savage R."/>
            <person name="Osoegawa K."/>
            <person name="de Jong P."/>
            <person name="Grimwood J."/>
            <person name="Chapman J.A."/>
            <person name="Shapiro H."/>
            <person name="Aerts A."/>
            <person name="Otillar R.P."/>
            <person name="Terry A.Y."/>
            <person name="Boore J.L."/>
            <person name="Grigoriev I.V."/>
            <person name="Lindberg D.R."/>
            <person name="Seaver E.C."/>
            <person name="Weisblat D.A."/>
            <person name="Putnam N.H."/>
            <person name="Rokhsar D.S."/>
        </authorList>
    </citation>
    <scope>NUCLEOTIDE SEQUENCE</scope>
    <source>
        <strain evidence="4">I ESC-2004</strain>
    </source>
</reference>
<dbReference type="HOGENOM" id="CLU_1129991_0_0_1"/>
<dbReference type="EMBL" id="AMQN01000180">
    <property type="status" value="NOT_ANNOTATED_CDS"/>
    <property type="molecule type" value="Genomic_DNA"/>
</dbReference>
<keyword evidence="1" id="KW-0175">Coiled coil</keyword>